<feature type="transmembrane region" description="Helical" evidence="9">
    <location>
        <begin position="189"/>
        <end position="210"/>
    </location>
</feature>
<dbReference type="PROSITE" id="PS50850">
    <property type="entry name" value="MFS"/>
    <property type="match status" value="1"/>
</dbReference>
<evidence type="ECO:0000256" key="2">
    <source>
        <dbReference type="ARBA" id="ARBA00022592"/>
    </source>
</evidence>
<feature type="transmembrane region" description="Helical" evidence="9">
    <location>
        <begin position="217"/>
        <end position="237"/>
    </location>
</feature>
<dbReference type="InterPro" id="IPR036259">
    <property type="entry name" value="MFS_trans_sf"/>
</dbReference>
<dbReference type="GO" id="GO:0006817">
    <property type="term" value="P:phosphate ion transport"/>
    <property type="evidence" value="ECO:0007669"/>
    <property type="project" value="UniProtKB-KW"/>
</dbReference>
<evidence type="ECO:0000256" key="1">
    <source>
        <dbReference type="ARBA" id="ARBA00004141"/>
    </source>
</evidence>
<keyword evidence="4" id="KW-0769">Symport</keyword>
<keyword evidence="2" id="KW-0592">Phosphate transport</keyword>
<feature type="transmembrane region" description="Helical" evidence="9">
    <location>
        <begin position="12"/>
        <end position="37"/>
    </location>
</feature>
<feature type="transmembrane region" description="Helical" evidence="9">
    <location>
        <begin position="308"/>
        <end position="328"/>
    </location>
</feature>
<comment type="caution">
    <text evidence="11">The sequence shown here is derived from an EMBL/GenBank/DDBJ whole genome shotgun (WGS) entry which is preliminary data.</text>
</comment>
<dbReference type="EMBL" id="JAGGNH010000006">
    <property type="protein sequence ID" value="KAJ0968894.1"/>
    <property type="molecule type" value="Genomic_DNA"/>
</dbReference>
<dbReference type="AlphaFoldDB" id="A0A9D5C9J2"/>
<reference evidence="11" key="2">
    <citation type="journal article" date="2022" name="Hortic Res">
        <title>The genome of Dioscorea zingiberensis sheds light on the biosynthesis, origin and evolution of the medicinally important diosgenin saponins.</title>
        <authorList>
            <person name="Li Y."/>
            <person name="Tan C."/>
            <person name="Li Z."/>
            <person name="Guo J."/>
            <person name="Li S."/>
            <person name="Chen X."/>
            <person name="Wang C."/>
            <person name="Dai X."/>
            <person name="Yang H."/>
            <person name="Song W."/>
            <person name="Hou L."/>
            <person name="Xu J."/>
            <person name="Tong Z."/>
            <person name="Xu A."/>
            <person name="Yuan X."/>
            <person name="Wang W."/>
            <person name="Yang Q."/>
            <person name="Chen L."/>
            <person name="Sun Z."/>
            <person name="Wang K."/>
            <person name="Pan B."/>
            <person name="Chen J."/>
            <person name="Bao Y."/>
            <person name="Liu F."/>
            <person name="Qi X."/>
            <person name="Gang D.R."/>
            <person name="Wen J."/>
            <person name="Li J."/>
        </authorList>
    </citation>
    <scope>NUCLEOTIDE SEQUENCE</scope>
    <source>
        <strain evidence="11">Dzin_1.0</strain>
    </source>
</reference>
<evidence type="ECO:0000313" key="12">
    <source>
        <dbReference type="Proteomes" id="UP001085076"/>
    </source>
</evidence>
<accession>A0A9D5C9J2</accession>
<name>A0A9D5C9J2_9LILI</name>
<reference evidence="11" key="1">
    <citation type="submission" date="2021-03" db="EMBL/GenBank/DDBJ databases">
        <authorList>
            <person name="Li Z."/>
            <person name="Yang C."/>
        </authorList>
    </citation>
    <scope>NUCLEOTIDE SEQUENCE</scope>
    <source>
        <strain evidence="11">Dzin_1.0</strain>
        <tissue evidence="11">Leaf</tissue>
    </source>
</reference>
<evidence type="ECO:0000256" key="6">
    <source>
        <dbReference type="ARBA" id="ARBA00023136"/>
    </source>
</evidence>
<dbReference type="GO" id="GO:0016020">
    <property type="term" value="C:membrane"/>
    <property type="evidence" value="ECO:0007669"/>
    <property type="project" value="UniProtKB-SubCell"/>
</dbReference>
<evidence type="ECO:0000256" key="9">
    <source>
        <dbReference type="SAM" id="Phobius"/>
    </source>
</evidence>
<organism evidence="11 12">
    <name type="scientific">Dioscorea zingiberensis</name>
    <dbReference type="NCBI Taxonomy" id="325984"/>
    <lineage>
        <taxon>Eukaryota</taxon>
        <taxon>Viridiplantae</taxon>
        <taxon>Streptophyta</taxon>
        <taxon>Embryophyta</taxon>
        <taxon>Tracheophyta</taxon>
        <taxon>Spermatophyta</taxon>
        <taxon>Magnoliopsida</taxon>
        <taxon>Liliopsida</taxon>
        <taxon>Dioscoreales</taxon>
        <taxon>Dioscoreaceae</taxon>
        <taxon>Dioscorea</taxon>
    </lineage>
</organism>
<evidence type="ECO:0000313" key="11">
    <source>
        <dbReference type="EMBL" id="KAJ0968894.1"/>
    </source>
</evidence>
<feature type="transmembrane region" description="Helical" evidence="9">
    <location>
        <begin position="280"/>
        <end position="302"/>
    </location>
</feature>
<dbReference type="OrthoDB" id="3936150at2759"/>
<feature type="domain" description="Major facilitator superfamily (MFS) profile" evidence="10">
    <location>
        <begin position="1"/>
        <end position="333"/>
    </location>
</feature>
<comment type="similarity">
    <text evidence="8">Belongs to the major facilitator superfamily. Phosphate:H(+) symporter (TC 2.A.1.9) family.</text>
</comment>
<comment type="subcellular location">
    <subcellularLocation>
        <location evidence="1">Membrane</location>
        <topology evidence="1">Multi-pass membrane protein</topology>
    </subcellularLocation>
</comment>
<dbReference type="InterPro" id="IPR005828">
    <property type="entry name" value="MFS_sugar_transport-like"/>
</dbReference>
<keyword evidence="2" id="KW-0813">Transport</keyword>
<dbReference type="Proteomes" id="UP001085076">
    <property type="component" value="Miscellaneous, Linkage group lg06"/>
</dbReference>
<sequence>MTSFLTSFSPNIWVYAFFRFTNGFARSGIGICCLVLSTEAVGRKWRGQVGNYGFLFFTIGFLSLPLIAYPSRHSWRNIYRIISSLPLAYSIFLTPFIFESPRWLTIKGRTDEAMKVLKKLAKLNGRRLPKNLTIINPIDTTSSINSTKKLWSVRWAAKRMIALMVAGFGVGFVYYGVQLNVENLNFNLYFTVVANALMEFPAVFVGSVLMRLMDRRFLFSSASIIAGVSSILCILFPKKKSKHSWAQLGLEAVGFMTASMAYDVLLIYGAELFPTNVRNFASCMLGQTLMLGGAMAPVLVVLGRLSPALSFIVFGGFAIFSGILTVWLPDTRNVPFKKHKKHPSTMEEVYQAEAMEVAEVENGDEEEGGPTETTVDLTVNEIIEQHVGSFGLSQFLQVFLVSLAWMFDAQSTLVTIFTDAQPAWKCKVAFFSCFPQLYCVALSLADRNGLEVIRLPSLAESGTSFVATSS</sequence>
<dbReference type="SUPFAM" id="SSF103473">
    <property type="entry name" value="MFS general substrate transporter"/>
    <property type="match status" value="1"/>
</dbReference>
<dbReference type="InterPro" id="IPR020846">
    <property type="entry name" value="MFS_dom"/>
</dbReference>
<keyword evidence="6 9" id="KW-0472">Membrane</keyword>
<proteinExistence type="inferred from homology"/>
<feature type="transmembrane region" description="Helical" evidence="9">
    <location>
        <begin position="249"/>
        <end position="268"/>
    </location>
</feature>
<evidence type="ECO:0000256" key="8">
    <source>
        <dbReference type="ARBA" id="ARBA00044504"/>
    </source>
</evidence>
<evidence type="ECO:0000256" key="7">
    <source>
        <dbReference type="ARBA" id="ARBA00032043"/>
    </source>
</evidence>
<evidence type="ECO:0000256" key="3">
    <source>
        <dbReference type="ARBA" id="ARBA00022692"/>
    </source>
</evidence>
<evidence type="ECO:0000259" key="10">
    <source>
        <dbReference type="PROSITE" id="PS50850"/>
    </source>
</evidence>
<keyword evidence="3 9" id="KW-0812">Transmembrane</keyword>
<dbReference type="Pfam" id="PF00083">
    <property type="entry name" value="Sugar_tr"/>
    <property type="match status" value="1"/>
</dbReference>
<dbReference type="Gene3D" id="1.20.1250.20">
    <property type="entry name" value="MFS general substrate transporter like domains"/>
    <property type="match status" value="1"/>
</dbReference>
<keyword evidence="12" id="KW-1185">Reference proteome</keyword>
<feature type="transmembrane region" description="Helical" evidence="9">
    <location>
        <begin position="160"/>
        <end position="177"/>
    </location>
</feature>
<evidence type="ECO:0000256" key="5">
    <source>
        <dbReference type="ARBA" id="ARBA00022989"/>
    </source>
</evidence>
<feature type="transmembrane region" description="Helical" evidence="9">
    <location>
        <begin position="81"/>
        <end position="98"/>
    </location>
</feature>
<dbReference type="GO" id="GO:0015293">
    <property type="term" value="F:symporter activity"/>
    <property type="evidence" value="ECO:0007669"/>
    <property type="project" value="UniProtKB-KW"/>
</dbReference>
<dbReference type="PANTHER" id="PTHR24064">
    <property type="entry name" value="SOLUTE CARRIER FAMILY 22 MEMBER"/>
    <property type="match status" value="1"/>
</dbReference>
<gene>
    <name evidence="11" type="ORF">J5N97_021771</name>
</gene>
<evidence type="ECO:0000256" key="4">
    <source>
        <dbReference type="ARBA" id="ARBA00022847"/>
    </source>
</evidence>
<keyword evidence="5 9" id="KW-1133">Transmembrane helix</keyword>
<protein>
    <recommendedName>
        <fullName evidence="7">H(+)/Pi cotransporter</fullName>
    </recommendedName>
</protein>
<feature type="transmembrane region" description="Helical" evidence="9">
    <location>
        <begin position="49"/>
        <end position="69"/>
    </location>
</feature>